<evidence type="ECO:0000256" key="3">
    <source>
        <dbReference type="ARBA" id="ARBA00022448"/>
    </source>
</evidence>
<dbReference type="EMBL" id="NPKH01000035">
    <property type="protein sequence ID" value="PAP92282.1"/>
    <property type="molecule type" value="Genomic_DNA"/>
</dbReference>
<dbReference type="SUPFAM" id="SSF52540">
    <property type="entry name" value="P-loop containing nucleoside triphosphate hydrolases"/>
    <property type="match status" value="1"/>
</dbReference>
<organism evidence="8 9">
    <name type="scientific">Mesorhizobium wenxiniae</name>
    <dbReference type="NCBI Taxonomy" id="2014805"/>
    <lineage>
        <taxon>Bacteria</taxon>
        <taxon>Pseudomonadati</taxon>
        <taxon>Pseudomonadota</taxon>
        <taxon>Alphaproteobacteria</taxon>
        <taxon>Hyphomicrobiales</taxon>
        <taxon>Phyllobacteriaceae</taxon>
        <taxon>Mesorhizobium</taxon>
    </lineage>
</organism>
<comment type="caution">
    <text evidence="8">The sequence shown here is derived from an EMBL/GenBank/DDBJ whole genome shotgun (WGS) entry which is preliminary data.</text>
</comment>
<dbReference type="Proteomes" id="UP000215931">
    <property type="component" value="Unassembled WGS sequence"/>
</dbReference>
<comment type="subcellular location">
    <subcellularLocation>
        <location evidence="1">Membrane</location>
    </subcellularLocation>
</comment>
<accession>A0A271K935</accession>
<sequence length="70" mass="7909">MFSIIHEIYLAAAIADRVLVMRAGRIIEAGFPRDVLKHPREHYTRKLLAAAPSLDEALELRAAQRRVSVD</sequence>
<proteinExistence type="inferred from homology"/>
<reference evidence="8 9" key="1">
    <citation type="submission" date="2017-08" db="EMBL/GenBank/DDBJ databases">
        <title>Mesorhizobium wenxinae sp. nov., a novel rhizobial species isolated from root nodules of chickpea (Cicer arietinum L.).</title>
        <authorList>
            <person name="Zhang J."/>
        </authorList>
    </citation>
    <scope>NUCLEOTIDE SEQUENCE [LARGE SCALE GENOMIC DNA]</scope>
    <source>
        <strain evidence="9">WYCCWR 10019</strain>
    </source>
</reference>
<name>A0A271K935_9HYPH</name>
<keyword evidence="5" id="KW-0997">Cell inner membrane</keyword>
<keyword evidence="6" id="KW-1278">Translocase</keyword>
<dbReference type="Gene3D" id="3.40.50.300">
    <property type="entry name" value="P-loop containing nucleotide triphosphate hydrolases"/>
    <property type="match status" value="1"/>
</dbReference>
<evidence type="ECO:0000256" key="4">
    <source>
        <dbReference type="ARBA" id="ARBA00022475"/>
    </source>
</evidence>
<dbReference type="InterPro" id="IPR027417">
    <property type="entry name" value="P-loop_NTPase"/>
</dbReference>
<evidence type="ECO:0000256" key="2">
    <source>
        <dbReference type="ARBA" id="ARBA00005417"/>
    </source>
</evidence>
<gene>
    <name evidence="8" type="ORF">CIT31_27515</name>
</gene>
<dbReference type="InterPro" id="IPR050388">
    <property type="entry name" value="ABC_Ni/Peptide_Import"/>
</dbReference>
<evidence type="ECO:0000256" key="5">
    <source>
        <dbReference type="ARBA" id="ARBA00022519"/>
    </source>
</evidence>
<keyword evidence="4" id="KW-1003">Cell membrane</keyword>
<comment type="similarity">
    <text evidence="2">Belongs to the ABC transporter superfamily.</text>
</comment>
<keyword evidence="7" id="KW-0472">Membrane</keyword>
<dbReference type="PANTHER" id="PTHR43297">
    <property type="entry name" value="OLIGOPEPTIDE TRANSPORT ATP-BINDING PROTEIN APPD"/>
    <property type="match status" value="1"/>
</dbReference>
<evidence type="ECO:0008006" key="10">
    <source>
        <dbReference type="Google" id="ProtNLM"/>
    </source>
</evidence>
<keyword evidence="3" id="KW-0813">Transport</keyword>
<evidence type="ECO:0000256" key="1">
    <source>
        <dbReference type="ARBA" id="ARBA00004370"/>
    </source>
</evidence>
<keyword evidence="9" id="KW-1185">Reference proteome</keyword>
<dbReference type="GO" id="GO:0016020">
    <property type="term" value="C:membrane"/>
    <property type="evidence" value="ECO:0007669"/>
    <property type="project" value="UniProtKB-SubCell"/>
</dbReference>
<dbReference type="AlphaFoldDB" id="A0A271K935"/>
<evidence type="ECO:0000313" key="9">
    <source>
        <dbReference type="Proteomes" id="UP000215931"/>
    </source>
</evidence>
<evidence type="ECO:0000256" key="6">
    <source>
        <dbReference type="ARBA" id="ARBA00022967"/>
    </source>
</evidence>
<dbReference type="PANTHER" id="PTHR43297:SF14">
    <property type="entry name" value="ATPASE AAA-TYPE CORE DOMAIN-CONTAINING PROTEIN"/>
    <property type="match status" value="1"/>
</dbReference>
<protein>
    <recommendedName>
        <fullName evidence="10">Oligopeptide/dipeptide ABC transporter C-terminal domain-containing protein</fullName>
    </recommendedName>
</protein>
<evidence type="ECO:0000313" key="8">
    <source>
        <dbReference type="EMBL" id="PAP92282.1"/>
    </source>
</evidence>
<evidence type="ECO:0000256" key="7">
    <source>
        <dbReference type="ARBA" id="ARBA00023136"/>
    </source>
</evidence>